<dbReference type="InterPro" id="IPR001029">
    <property type="entry name" value="Flagellin_N"/>
</dbReference>
<dbReference type="HOGENOM" id="CLU_024437_2_1_7"/>
<accession>M4V601</accession>
<dbReference type="KEGG" id="bex:A11Q_572"/>
<name>M4V601_9BACT</name>
<dbReference type="InterPro" id="IPR046358">
    <property type="entry name" value="Flagellin_C"/>
</dbReference>
<evidence type="ECO:0000256" key="2">
    <source>
        <dbReference type="ARBA" id="ARBA00005709"/>
    </source>
</evidence>
<proteinExistence type="inferred from homology"/>
<dbReference type="AlphaFoldDB" id="M4V601"/>
<protein>
    <submittedName>
        <fullName evidence="6">FgL, flagellar protein</fullName>
    </submittedName>
</protein>
<dbReference type="InterPro" id="IPR013384">
    <property type="entry name" value="Flagell_FlgL"/>
</dbReference>
<evidence type="ECO:0000259" key="4">
    <source>
        <dbReference type="Pfam" id="PF00669"/>
    </source>
</evidence>
<evidence type="ECO:0000313" key="6">
    <source>
        <dbReference type="EMBL" id="AGH94792.1"/>
    </source>
</evidence>
<dbReference type="RefSeq" id="WP_015469282.1">
    <property type="nucleotide sequence ID" value="NC_020813.1"/>
</dbReference>
<dbReference type="InterPro" id="IPR001492">
    <property type="entry name" value="Flagellin"/>
</dbReference>
<dbReference type="STRING" id="1184267.A11Q_572"/>
<evidence type="ECO:0000259" key="5">
    <source>
        <dbReference type="Pfam" id="PF00700"/>
    </source>
</evidence>
<dbReference type="SUPFAM" id="SSF64518">
    <property type="entry name" value="Phase 1 flagellin"/>
    <property type="match status" value="1"/>
</dbReference>
<evidence type="ECO:0000313" key="7">
    <source>
        <dbReference type="Proteomes" id="UP000012040"/>
    </source>
</evidence>
<dbReference type="Pfam" id="PF00669">
    <property type="entry name" value="Flagellin_N"/>
    <property type="match status" value="1"/>
</dbReference>
<comment type="similarity">
    <text evidence="2">Belongs to the bacterial flagellin family.</text>
</comment>
<feature type="domain" description="Flagellin C-terminal" evidence="5">
    <location>
        <begin position="271"/>
        <end position="352"/>
    </location>
</feature>
<dbReference type="OrthoDB" id="5289898at2"/>
<gene>
    <name evidence="6" type="ORF">A11Q_572</name>
</gene>
<evidence type="ECO:0000256" key="1">
    <source>
        <dbReference type="ARBA" id="ARBA00004365"/>
    </source>
</evidence>
<dbReference type="PANTHER" id="PTHR42792">
    <property type="entry name" value="FLAGELLIN"/>
    <property type="match status" value="1"/>
</dbReference>
<organism evidence="6 7">
    <name type="scientific">Pseudobdellovibrio exovorus JSS</name>
    <dbReference type="NCBI Taxonomy" id="1184267"/>
    <lineage>
        <taxon>Bacteria</taxon>
        <taxon>Pseudomonadati</taxon>
        <taxon>Bdellovibrionota</taxon>
        <taxon>Bdellovibrionia</taxon>
        <taxon>Bdellovibrionales</taxon>
        <taxon>Pseudobdellovibrionaceae</taxon>
        <taxon>Pseudobdellovibrio</taxon>
    </lineage>
</organism>
<keyword evidence="6" id="KW-0969">Cilium</keyword>
<dbReference type="eggNOG" id="COG1344">
    <property type="taxonomic scope" value="Bacteria"/>
</dbReference>
<dbReference type="Pfam" id="PF00700">
    <property type="entry name" value="Flagellin_C"/>
    <property type="match status" value="1"/>
</dbReference>
<dbReference type="GO" id="GO:0071973">
    <property type="term" value="P:bacterial-type flagellum-dependent cell motility"/>
    <property type="evidence" value="ECO:0007669"/>
    <property type="project" value="InterPro"/>
</dbReference>
<keyword evidence="6" id="KW-0966">Cell projection</keyword>
<reference evidence="6 7" key="1">
    <citation type="journal article" date="2013" name="ISME J.">
        <title>By their genes ye shall know them: genomic signatures of predatory bacteria.</title>
        <authorList>
            <person name="Pasternak Z."/>
            <person name="Pietrokovski S."/>
            <person name="Rotem O."/>
            <person name="Gophna U."/>
            <person name="Lurie-Weinberger M.N."/>
            <person name="Jurkevitch E."/>
        </authorList>
    </citation>
    <scope>NUCLEOTIDE SEQUENCE [LARGE SCALE GENOMIC DNA]</scope>
    <source>
        <strain evidence="6 7">JSS</strain>
    </source>
</reference>
<evidence type="ECO:0000256" key="3">
    <source>
        <dbReference type="ARBA" id="ARBA00023143"/>
    </source>
</evidence>
<dbReference type="Proteomes" id="UP000012040">
    <property type="component" value="Chromosome"/>
</dbReference>
<dbReference type="NCBIfam" id="TIGR02550">
    <property type="entry name" value="flagell_flgL"/>
    <property type="match status" value="1"/>
</dbReference>
<dbReference type="GO" id="GO:0005198">
    <property type="term" value="F:structural molecule activity"/>
    <property type="evidence" value="ECO:0007669"/>
    <property type="project" value="InterPro"/>
</dbReference>
<dbReference type="EMBL" id="CP003537">
    <property type="protein sequence ID" value="AGH94792.1"/>
    <property type="molecule type" value="Genomic_DNA"/>
</dbReference>
<sequence length="353" mass="39610">MRVTDKMMQGQALKSIQKNRSELAQLQNQAATGKKLTTPSDDPVGATKVLTNRTELKNQEQFEKNIFQAKNFLDVTESTLAQLGEAIVRTKELALQAASDTIGESQRTMIGSEVEQIYNSILEMSNRRVGERYLFGGYRTQETPFDRQGDYRGDDGEMRVQTQKGIFVAMNMTGDRVFMGKGIGRSEYQRQPEDVPQNTQELQQFKLSEIDREYHNQLKPEDAAALRSPASVGQEQVANNEEGVNVFRLVKGLDVALKTNDKYAIQDALEPLDQALNQINLIRAEIGGRINQLEATADIIHKSNVDNKTLTSQVEDADLFQTMSELSRADTTLKSTLEVAGRLENKSLLDFLR</sequence>
<keyword evidence="6" id="KW-0282">Flagellum</keyword>
<dbReference type="GO" id="GO:0009424">
    <property type="term" value="C:bacterial-type flagellum hook"/>
    <property type="evidence" value="ECO:0007669"/>
    <property type="project" value="InterPro"/>
</dbReference>
<dbReference type="PATRIC" id="fig|1184267.3.peg.582"/>
<feature type="domain" description="Flagellin N-terminal" evidence="4">
    <location>
        <begin position="6"/>
        <end position="138"/>
    </location>
</feature>
<keyword evidence="3" id="KW-0975">Bacterial flagellum</keyword>
<comment type="subcellular location">
    <subcellularLocation>
        <location evidence="1">Bacterial flagellum</location>
    </subcellularLocation>
</comment>
<dbReference type="PANTHER" id="PTHR42792:SF1">
    <property type="entry name" value="FLAGELLAR HOOK-ASSOCIATED PROTEIN 3"/>
    <property type="match status" value="1"/>
</dbReference>
<keyword evidence="7" id="KW-1185">Reference proteome</keyword>
<dbReference type="Gene3D" id="1.20.1330.10">
    <property type="entry name" value="f41 fragment of flagellin, N-terminal domain"/>
    <property type="match status" value="1"/>
</dbReference>